<feature type="domain" description="Glycosyltransferase subfamily 4-like N-terminal" evidence="1">
    <location>
        <begin position="26"/>
        <end position="208"/>
    </location>
</feature>
<dbReference type="OrthoDB" id="7366221at2"/>
<reference evidence="3" key="1">
    <citation type="submission" date="2017-04" db="EMBL/GenBank/DDBJ databases">
        <authorList>
            <person name="Varghese N."/>
            <person name="Submissions S."/>
        </authorList>
    </citation>
    <scope>NUCLEOTIDE SEQUENCE [LARGE SCALE GENOMIC DNA]</scope>
    <source>
        <strain evidence="3">K3S</strain>
    </source>
</reference>
<keyword evidence="3" id="KW-1185">Reference proteome</keyword>
<dbReference type="InterPro" id="IPR028098">
    <property type="entry name" value="Glyco_trans_4-like_N"/>
</dbReference>
<dbReference type="Gene3D" id="3.40.50.2000">
    <property type="entry name" value="Glycogen Phosphorylase B"/>
    <property type="match status" value="2"/>
</dbReference>
<dbReference type="GO" id="GO:0016757">
    <property type="term" value="F:glycosyltransferase activity"/>
    <property type="evidence" value="ECO:0007669"/>
    <property type="project" value="UniProtKB-ARBA"/>
</dbReference>
<dbReference type="Pfam" id="PF13439">
    <property type="entry name" value="Glyco_transf_4"/>
    <property type="match status" value="1"/>
</dbReference>
<dbReference type="EMBL" id="FWZU01000005">
    <property type="protein sequence ID" value="SMF34068.1"/>
    <property type="molecule type" value="Genomic_DNA"/>
</dbReference>
<proteinExistence type="predicted"/>
<evidence type="ECO:0000313" key="3">
    <source>
        <dbReference type="Proteomes" id="UP000192906"/>
    </source>
</evidence>
<dbReference type="STRING" id="1519643.SAMN06295933_2955"/>
<name>A0A1X7EHJ5_9BACT</name>
<sequence length="392" mass="44507">MKKPILFIAYDFPPILSPESIQVQRRAIALAQEGHKVHVLTSCDKPDFEFLDPALIRDHENLSIHRVKKLPFEKALHYICGGLEITDRKLWWKFPTVKAALNLISEFKIKNIYTHSTPLVNHLAGFEVKKAIPAIHWTAHFSDPWTLNPYISYRTGFQKNINKGLESGIISKCDIITVTSEKTRDLFVNGLKADNTKIRVLPHVFDPELYRPKESDGDKKIVAHTGNIYGLRSVIPLIEAIDQVKPENLEFHFYGRMKDDERKMAQEKCPDMIKIFDPIPYLKSIQVLSDADILLVIDAPLHNSPFFPSKLADYIGAGKPVAALTPLSSTTTDIIRKIQNDLLVADSSDVQAIVALLKRFESTDSSTLKKGSKDFYNMNNNYENIREALIDE</sequence>
<dbReference type="RefSeq" id="WP_085103582.1">
    <property type="nucleotide sequence ID" value="NZ_FWZU01000005.1"/>
</dbReference>
<evidence type="ECO:0000313" key="2">
    <source>
        <dbReference type="EMBL" id="SMF34068.1"/>
    </source>
</evidence>
<accession>A0A1X7EHJ5</accession>
<dbReference type="SUPFAM" id="SSF53756">
    <property type="entry name" value="UDP-Glycosyltransferase/glycogen phosphorylase"/>
    <property type="match status" value="1"/>
</dbReference>
<evidence type="ECO:0000259" key="1">
    <source>
        <dbReference type="Pfam" id="PF13439"/>
    </source>
</evidence>
<organism evidence="2 3">
    <name type="scientific">Desulfovibrio gilichinskyi</name>
    <dbReference type="NCBI Taxonomy" id="1519643"/>
    <lineage>
        <taxon>Bacteria</taxon>
        <taxon>Pseudomonadati</taxon>
        <taxon>Thermodesulfobacteriota</taxon>
        <taxon>Desulfovibrionia</taxon>
        <taxon>Desulfovibrionales</taxon>
        <taxon>Desulfovibrionaceae</taxon>
        <taxon>Desulfovibrio</taxon>
    </lineage>
</organism>
<dbReference type="PANTHER" id="PTHR12526">
    <property type="entry name" value="GLYCOSYLTRANSFERASE"/>
    <property type="match status" value="1"/>
</dbReference>
<protein>
    <submittedName>
        <fullName evidence="2">Glycosyltransferase involved in cell wall bisynthesis</fullName>
    </submittedName>
</protein>
<dbReference type="AlphaFoldDB" id="A0A1X7EHJ5"/>
<gene>
    <name evidence="2" type="ORF">SAMN06295933_2955</name>
</gene>
<keyword evidence="2" id="KW-0808">Transferase</keyword>
<dbReference type="Proteomes" id="UP000192906">
    <property type="component" value="Unassembled WGS sequence"/>
</dbReference>